<keyword evidence="3" id="KW-1185">Reference proteome</keyword>
<dbReference type="EMBL" id="BRLH01000001">
    <property type="protein sequence ID" value="GKX54035.1"/>
    <property type="molecule type" value="Genomic_DNA"/>
</dbReference>
<accession>A0AAV5MXJ5</accession>
<feature type="region of interest" description="Disordered" evidence="1">
    <location>
        <begin position="25"/>
        <end position="51"/>
    </location>
</feature>
<proteinExistence type="predicted"/>
<reference evidence="2" key="1">
    <citation type="submission" date="2022-06" db="EMBL/GenBank/DDBJ databases">
        <title>Draft genome sequences of Leminorella grimontii str. JCM5902.</title>
        <authorList>
            <person name="Wakabayashi Y."/>
            <person name="Kojima K."/>
        </authorList>
    </citation>
    <scope>NUCLEOTIDE SEQUENCE</scope>
    <source>
        <strain evidence="2">JCM 5902</strain>
    </source>
</reference>
<gene>
    <name evidence="2" type="ORF">SOASR030_01470</name>
</gene>
<organism evidence="2 3">
    <name type="scientific">Leminorella grimontii</name>
    <dbReference type="NCBI Taxonomy" id="82981"/>
    <lineage>
        <taxon>Bacteria</taxon>
        <taxon>Pseudomonadati</taxon>
        <taxon>Pseudomonadota</taxon>
        <taxon>Gammaproteobacteria</taxon>
        <taxon>Enterobacterales</taxon>
        <taxon>Budviciaceae</taxon>
        <taxon>Leminorella</taxon>
    </lineage>
</organism>
<name>A0AAV5MXJ5_9GAMM</name>
<sequence length="51" mass="5826">MKISSLILVGYVDTEAIEGKAQRVNMRHSNEKPEIGIKKRRHAKRLSPILL</sequence>
<protein>
    <submittedName>
        <fullName evidence="2">Uncharacterized protein</fullName>
    </submittedName>
</protein>
<evidence type="ECO:0000313" key="3">
    <source>
        <dbReference type="Proteomes" id="UP001058124"/>
    </source>
</evidence>
<evidence type="ECO:0000313" key="2">
    <source>
        <dbReference type="EMBL" id="GKX54035.1"/>
    </source>
</evidence>
<feature type="compositionally biased region" description="Basic and acidic residues" evidence="1">
    <location>
        <begin position="28"/>
        <end position="37"/>
    </location>
</feature>
<dbReference type="Proteomes" id="UP001058124">
    <property type="component" value="Unassembled WGS sequence"/>
</dbReference>
<evidence type="ECO:0000256" key="1">
    <source>
        <dbReference type="SAM" id="MobiDB-lite"/>
    </source>
</evidence>
<dbReference type="AlphaFoldDB" id="A0AAV5MXJ5"/>
<comment type="caution">
    <text evidence="2">The sequence shown here is derived from an EMBL/GenBank/DDBJ whole genome shotgun (WGS) entry which is preliminary data.</text>
</comment>